<feature type="region of interest" description="Disordered" evidence="1">
    <location>
        <begin position="44"/>
        <end position="71"/>
    </location>
</feature>
<feature type="compositionally biased region" description="Basic and acidic residues" evidence="1">
    <location>
        <begin position="56"/>
        <end position="71"/>
    </location>
</feature>
<dbReference type="KEGG" id="asz:ASN_1448"/>
<dbReference type="Proteomes" id="UP000056109">
    <property type="component" value="Chromosome I"/>
</dbReference>
<evidence type="ECO:0008006" key="5">
    <source>
        <dbReference type="Google" id="ProtNLM"/>
    </source>
</evidence>
<gene>
    <name evidence="3" type="ORF">ASN_1448</name>
</gene>
<feature type="signal peptide" evidence="2">
    <location>
        <begin position="1"/>
        <end position="34"/>
    </location>
</feature>
<accession>A0A0U5B8E0</accession>
<reference evidence="4" key="1">
    <citation type="submission" date="2014-09" db="EMBL/GenBank/DDBJ databases">
        <authorList>
            <person name="Illeghems K.G."/>
        </authorList>
    </citation>
    <scope>NUCLEOTIDE SEQUENCE [LARGE SCALE GENOMIC DNA]</scope>
    <source>
        <strain evidence="4">108B</strain>
    </source>
</reference>
<name>A0A0U5B8E0_9PROT</name>
<keyword evidence="4" id="KW-1185">Reference proteome</keyword>
<evidence type="ECO:0000256" key="1">
    <source>
        <dbReference type="SAM" id="MobiDB-lite"/>
    </source>
</evidence>
<keyword evidence="2" id="KW-0732">Signal</keyword>
<proteinExistence type="predicted"/>
<dbReference type="PATRIC" id="fig|446692.3.peg.1462"/>
<dbReference type="AlphaFoldDB" id="A0A0U5B8E0"/>
<evidence type="ECO:0000313" key="3">
    <source>
        <dbReference type="EMBL" id="CEF40805.1"/>
    </source>
</evidence>
<evidence type="ECO:0000313" key="4">
    <source>
        <dbReference type="Proteomes" id="UP000056109"/>
    </source>
</evidence>
<feature type="chain" id="PRO_5006855087" description="Lipoprotein" evidence="2">
    <location>
        <begin position="35"/>
        <end position="71"/>
    </location>
</feature>
<protein>
    <recommendedName>
        <fullName evidence="5">Lipoprotein</fullName>
    </recommendedName>
</protein>
<evidence type="ECO:0000256" key="2">
    <source>
        <dbReference type="SAM" id="SignalP"/>
    </source>
</evidence>
<dbReference type="PROSITE" id="PS51257">
    <property type="entry name" value="PROKAR_LIPOPROTEIN"/>
    <property type="match status" value="1"/>
</dbReference>
<sequence>MRCLICNSFVRRCRMRRLLVVILALSAVGLSATACKPHKRTFGEKVQDTFDPPKGPAEKAGRTLDRATDSK</sequence>
<organism evidence="3 4">
    <name type="scientific">Acetobacter senegalensis</name>
    <dbReference type="NCBI Taxonomy" id="446692"/>
    <lineage>
        <taxon>Bacteria</taxon>
        <taxon>Pseudomonadati</taxon>
        <taxon>Pseudomonadota</taxon>
        <taxon>Alphaproteobacteria</taxon>
        <taxon>Acetobacterales</taxon>
        <taxon>Acetobacteraceae</taxon>
        <taxon>Acetobacter</taxon>
    </lineage>
</organism>
<dbReference type="EMBL" id="LN606600">
    <property type="protein sequence ID" value="CEF40805.1"/>
    <property type="molecule type" value="Genomic_DNA"/>
</dbReference>